<dbReference type="PANTHER" id="PTHR10492:SF57">
    <property type="entry name" value="ATP-DEPENDENT DNA HELICASE"/>
    <property type="match status" value="1"/>
</dbReference>
<feature type="domain" description="DNA helicase Pif1-like DEAD-box helicase" evidence="2">
    <location>
        <begin position="77"/>
        <end position="289"/>
    </location>
</feature>
<accession>A0ABM5J8Q1</accession>
<keyword evidence="1" id="KW-0378">Hydrolase</keyword>
<dbReference type="Pfam" id="PF05970">
    <property type="entry name" value="PIF1"/>
    <property type="match status" value="1"/>
</dbReference>
<sequence length="369" mass="40688">MVRRKTDNFTITEEMRNEALIQIEDICMLMCGSLLATLGMPALSSSMHDAFNREFQREHHFDQPNLAERVRPNVPLLNAEQKNVYDSIMKVVCDETGGLYFLDAPGGTGKTFVISLILATIRSRSQIAVAVASSGIAATLLEGGRTAHSALKLPMNLLTVDQPTCTMNKNSATAKLMRECKIIIWDECTMAHKRALEAVDQTIKDLRGDSKLFGGALILLSGDFRQTLPVIPKSTAADEVIACLKSSSLWRYVKKFKLSTNMRVALQNDPSAAEFSRQLLALGNGEIPVDVSTGLISFPANFCEFTSSKEELITKVFPDIAQNYKNLDWISERAILAAKNNDVDSLNFVIQSQIAGELHSYKSVDSVAY</sequence>
<evidence type="ECO:0000313" key="3">
    <source>
        <dbReference type="EnsemblMetazoa" id="XP_044315200.1"/>
    </source>
</evidence>
<keyword evidence="1" id="KW-0227">DNA damage</keyword>
<dbReference type="SUPFAM" id="SSF52540">
    <property type="entry name" value="P-loop containing nucleoside triphosphate hydrolases"/>
    <property type="match status" value="2"/>
</dbReference>
<keyword evidence="1" id="KW-0233">DNA recombination</keyword>
<protein>
    <recommendedName>
        <fullName evidence="1">ATP-dependent DNA helicase</fullName>
        <ecNumber evidence="1">5.6.2.3</ecNumber>
    </recommendedName>
</protein>
<proteinExistence type="inferred from homology"/>
<keyword evidence="1" id="KW-0234">DNA repair</keyword>
<comment type="similarity">
    <text evidence="1">Belongs to the helicase family.</text>
</comment>
<evidence type="ECO:0000313" key="4">
    <source>
        <dbReference type="Proteomes" id="UP001652680"/>
    </source>
</evidence>
<comment type="catalytic activity">
    <reaction evidence="1">
        <text>ATP + H2O = ADP + phosphate + H(+)</text>
        <dbReference type="Rhea" id="RHEA:13065"/>
        <dbReference type="ChEBI" id="CHEBI:15377"/>
        <dbReference type="ChEBI" id="CHEBI:15378"/>
        <dbReference type="ChEBI" id="CHEBI:30616"/>
        <dbReference type="ChEBI" id="CHEBI:43474"/>
        <dbReference type="ChEBI" id="CHEBI:456216"/>
        <dbReference type="EC" id="5.6.2.3"/>
    </reaction>
</comment>
<dbReference type="EnsemblMetazoa" id="XM_044459265.1">
    <property type="protein sequence ID" value="XP_044315200.1"/>
    <property type="gene ID" value="LOC123037616"/>
</dbReference>
<organism evidence="3 4">
    <name type="scientific">Drosophila rhopaloa</name>
    <name type="common">Fruit fly</name>
    <dbReference type="NCBI Taxonomy" id="1041015"/>
    <lineage>
        <taxon>Eukaryota</taxon>
        <taxon>Metazoa</taxon>
        <taxon>Ecdysozoa</taxon>
        <taxon>Arthropoda</taxon>
        <taxon>Hexapoda</taxon>
        <taxon>Insecta</taxon>
        <taxon>Pterygota</taxon>
        <taxon>Neoptera</taxon>
        <taxon>Endopterygota</taxon>
        <taxon>Diptera</taxon>
        <taxon>Brachycera</taxon>
        <taxon>Muscomorpha</taxon>
        <taxon>Ephydroidea</taxon>
        <taxon>Drosophilidae</taxon>
        <taxon>Drosophila</taxon>
        <taxon>Sophophora</taxon>
    </lineage>
</organism>
<keyword evidence="1" id="KW-0347">Helicase</keyword>
<evidence type="ECO:0000259" key="2">
    <source>
        <dbReference type="Pfam" id="PF05970"/>
    </source>
</evidence>
<keyword evidence="4" id="KW-1185">Reference proteome</keyword>
<comment type="cofactor">
    <cofactor evidence="1">
        <name>Mg(2+)</name>
        <dbReference type="ChEBI" id="CHEBI:18420"/>
    </cofactor>
</comment>
<dbReference type="RefSeq" id="XP_044315200.1">
    <property type="nucleotide sequence ID" value="XM_044459265.1"/>
</dbReference>
<reference evidence="4" key="1">
    <citation type="journal article" date="2021" name="Elife">
        <title>Highly contiguous assemblies of 101 drosophilid genomes.</title>
        <authorList>
            <person name="Kim B.Y."/>
            <person name="Wang J.R."/>
            <person name="Miller D.E."/>
            <person name="Barmina O."/>
            <person name="Delaney E."/>
            <person name="Thompson A."/>
            <person name="Comeault A.A."/>
            <person name="Peede D."/>
            <person name="D'Agostino E.R."/>
            <person name="Pelaez J."/>
            <person name="Aguilar J.M."/>
            <person name="Haji D."/>
            <person name="Matsunaga T."/>
            <person name="Armstrong E.E."/>
            <person name="Zych M."/>
            <person name="Ogawa Y."/>
            <person name="Stamenkovic-Radak M."/>
            <person name="Jelic M."/>
            <person name="Veselinovic M.S."/>
            <person name="Tanaskovic M."/>
            <person name="Eric P."/>
            <person name="Gao J.J."/>
            <person name="Katoh T.K."/>
            <person name="Toda M.J."/>
            <person name="Watabe H."/>
            <person name="Watada M."/>
            <person name="Davis J.S."/>
            <person name="Moyle L.C."/>
            <person name="Manoli G."/>
            <person name="Bertolini E."/>
            <person name="Kostal V."/>
            <person name="Hawley R.S."/>
            <person name="Takahashi A."/>
            <person name="Jones C.D."/>
            <person name="Price D.K."/>
            <person name="Whiteman N."/>
            <person name="Kopp A."/>
            <person name="Matute D.R."/>
            <person name="Petrov D.A."/>
        </authorList>
    </citation>
    <scope>NUCLEOTIDE SEQUENCE [LARGE SCALE GENOMIC DNA]</scope>
</reference>
<dbReference type="Proteomes" id="UP001652680">
    <property type="component" value="Unassembled WGS sequence"/>
</dbReference>
<evidence type="ECO:0000256" key="1">
    <source>
        <dbReference type="RuleBase" id="RU363044"/>
    </source>
</evidence>
<dbReference type="GeneID" id="123037616"/>
<name>A0ABM5J8Q1_DRORH</name>
<keyword evidence="1" id="KW-0547">Nucleotide-binding</keyword>
<dbReference type="EC" id="5.6.2.3" evidence="1"/>
<dbReference type="InterPro" id="IPR010285">
    <property type="entry name" value="DNA_helicase_pif1-like_DEAD"/>
</dbReference>
<keyword evidence="1" id="KW-0067">ATP-binding</keyword>
<dbReference type="Gene3D" id="3.40.50.300">
    <property type="entry name" value="P-loop containing nucleotide triphosphate hydrolases"/>
    <property type="match status" value="1"/>
</dbReference>
<dbReference type="InterPro" id="IPR027417">
    <property type="entry name" value="P-loop_NTPase"/>
</dbReference>
<reference evidence="3" key="2">
    <citation type="submission" date="2025-05" db="UniProtKB">
        <authorList>
            <consortium name="EnsemblMetazoa"/>
        </authorList>
    </citation>
    <scope>IDENTIFICATION</scope>
</reference>
<dbReference type="PANTHER" id="PTHR10492">
    <property type="match status" value="1"/>
</dbReference>